<accession>A0ABC9UGI6</accession>
<reference evidence="2" key="1">
    <citation type="submission" date="2013-09" db="EMBL/GenBank/DDBJ databases">
        <title>The Genome Sequence of Enterobacter cloacae BWH 31.</title>
        <authorList>
            <consortium name="The Broad Institute Genomics Platform"/>
            <consortium name="The Broad Institute Genome Sequencing Center for Infectious Disease"/>
            <person name="Murphy C."/>
            <person name="Cosimi L."/>
            <person name="Cerqueira G."/>
            <person name="Feldgarden M."/>
            <person name="Hung D."/>
            <person name="Onderdonk A.B."/>
            <person name="Ferraro M.J."/>
            <person name="Hooper D."/>
            <person name="Dekker J."/>
            <person name="O'Brien T."/>
            <person name="Huang S."/>
            <person name="Quan V."/>
            <person name="Ernst C."/>
            <person name="Delaney M."/>
            <person name="DuBois A."/>
            <person name="Young S.K."/>
            <person name="Zeng Q."/>
            <person name="Gargeya S."/>
            <person name="Fitzgerald M."/>
            <person name="Abouelleil A."/>
            <person name="Alvarado L."/>
            <person name="Berlin A.M."/>
            <person name="Chapman S.B."/>
            <person name="Gainer-Dewar J."/>
            <person name="Goldberg J."/>
            <person name="Gnerre S."/>
            <person name="Griggs A."/>
            <person name="Gujja S."/>
            <person name="Hansen M."/>
            <person name="Howarth C."/>
            <person name="Imamovic A."/>
            <person name="Ireland A."/>
            <person name="Larimer J."/>
            <person name="McCowan C."/>
            <person name="Murphy C."/>
            <person name="Pearson M."/>
            <person name="Poon T.W."/>
            <person name="Priest M."/>
            <person name="Roberts A."/>
            <person name="Saif S."/>
            <person name="Shea T."/>
            <person name="Sykes S."/>
            <person name="Wortman J."/>
            <person name="Nusbaum C."/>
            <person name="Birren B."/>
        </authorList>
    </citation>
    <scope>NUCLEOTIDE SEQUENCE [LARGE SCALE GENOMIC DNA]</scope>
    <source>
        <strain evidence="2">BWH 31</strain>
    </source>
</reference>
<evidence type="ECO:0000313" key="2">
    <source>
        <dbReference type="Proteomes" id="UP000017391"/>
    </source>
</evidence>
<dbReference type="AlphaFoldDB" id="A0ABC9UGI6"/>
<organism evidence="1 2">
    <name type="scientific">Enterobacter asburiae</name>
    <dbReference type="NCBI Taxonomy" id="61645"/>
    <lineage>
        <taxon>Bacteria</taxon>
        <taxon>Pseudomonadati</taxon>
        <taxon>Pseudomonadota</taxon>
        <taxon>Gammaproteobacteria</taxon>
        <taxon>Enterobacterales</taxon>
        <taxon>Enterobacteriaceae</taxon>
        <taxon>Enterobacter</taxon>
        <taxon>Enterobacter cloacae complex</taxon>
    </lineage>
</organism>
<evidence type="ECO:0000313" key="1">
    <source>
        <dbReference type="EMBL" id="ESM38992.1"/>
    </source>
</evidence>
<protein>
    <submittedName>
        <fullName evidence="1">Uncharacterized protein</fullName>
    </submittedName>
</protein>
<comment type="caution">
    <text evidence="1">The sequence shown here is derived from an EMBL/GenBank/DDBJ whole genome shotgun (WGS) entry which is preliminary data.</text>
</comment>
<name>A0ABC9UGI6_ENTAS</name>
<proteinExistence type="predicted"/>
<gene>
    <name evidence="1" type="ORF">L402_00926</name>
</gene>
<dbReference type="EMBL" id="AYIP01000003">
    <property type="protein sequence ID" value="ESM38992.1"/>
    <property type="molecule type" value="Genomic_DNA"/>
</dbReference>
<sequence>MAKITRNQAIEIIKNYFLPLEVIDDGNTNEGDPISFCVYLSENSDERIGPFSINRTDFIIQERLIKGIEFIKKDRIK</sequence>
<dbReference type="RefSeq" id="WP_023309427.1">
    <property type="nucleotide sequence ID" value="NZ_CP034336.1"/>
</dbReference>
<dbReference type="Proteomes" id="UP000017391">
    <property type="component" value="Unassembled WGS sequence"/>
</dbReference>